<evidence type="ECO:0000256" key="4">
    <source>
        <dbReference type="ARBA" id="ARBA00023136"/>
    </source>
</evidence>
<name>A0A8E2ET56_9PEZI</name>
<keyword evidence="4" id="KW-0472">Membrane</keyword>
<proteinExistence type="predicted"/>
<dbReference type="PROSITE" id="PS51469">
    <property type="entry name" value="SUN"/>
    <property type="match status" value="1"/>
</dbReference>
<keyword evidence="7" id="KW-1185">Reference proteome</keyword>
<organism evidence="6 7">
    <name type="scientific">Glonium stellatum</name>
    <dbReference type="NCBI Taxonomy" id="574774"/>
    <lineage>
        <taxon>Eukaryota</taxon>
        <taxon>Fungi</taxon>
        <taxon>Dikarya</taxon>
        <taxon>Ascomycota</taxon>
        <taxon>Pezizomycotina</taxon>
        <taxon>Dothideomycetes</taxon>
        <taxon>Pleosporomycetidae</taxon>
        <taxon>Gloniales</taxon>
        <taxon>Gloniaceae</taxon>
        <taxon>Glonium</taxon>
    </lineage>
</organism>
<dbReference type="GO" id="GO:0034975">
    <property type="term" value="P:protein folding in endoplasmic reticulum"/>
    <property type="evidence" value="ECO:0007669"/>
    <property type="project" value="TreeGrafter"/>
</dbReference>
<gene>
    <name evidence="6" type="ORF">AOQ84DRAFT_269950</name>
</gene>
<feature type="non-terminal residue" evidence="6">
    <location>
        <position position="1"/>
    </location>
</feature>
<feature type="non-terminal residue" evidence="6">
    <location>
        <position position="86"/>
    </location>
</feature>
<accession>A0A8E2ET56</accession>
<dbReference type="GO" id="GO:0016020">
    <property type="term" value="C:membrane"/>
    <property type="evidence" value="ECO:0007669"/>
    <property type="project" value="InterPro"/>
</dbReference>
<dbReference type="InterPro" id="IPR045120">
    <property type="entry name" value="Suco/Slp1-like"/>
</dbReference>
<dbReference type="PANTHER" id="PTHR12953">
    <property type="entry name" value="MEMBRANE PROTEIN CH1 RELATED"/>
    <property type="match status" value="1"/>
</dbReference>
<dbReference type="PANTHER" id="PTHR12953:SF0">
    <property type="entry name" value="SUN DOMAIN-CONTAINING OSSIFICATION FACTOR"/>
    <property type="match status" value="1"/>
</dbReference>
<evidence type="ECO:0000256" key="1">
    <source>
        <dbReference type="ARBA" id="ARBA00004308"/>
    </source>
</evidence>
<evidence type="ECO:0000256" key="3">
    <source>
        <dbReference type="ARBA" id="ARBA00022989"/>
    </source>
</evidence>
<sequence length="86" mass="9974">SSSVLVENKDSYMLNECAAPNKFLVVELCDDILVDTIVLANFEFFSSMFRTFRISVSDRYPVKLERWKELGVFEARNSRDIQAFLV</sequence>
<dbReference type="AlphaFoldDB" id="A0A8E2ET56"/>
<protein>
    <recommendedName>
        <fullName evidence="5">SUN domain-containing protein</fullName>
    </recommendedName>
</protein>
<evidence type="ECO:0000256" key="2">
    <source>
        <dbReference type="ARBA" id="ARBA00022692"/>
    </source>
</evidence>
<dbReference type="Proteomes" id="UP000250140">
    <property type="component" value="Unassembled WGS sequence"/>
</dbReference>
<comment type="subcellular location">
    <subcellularLocation>
        <location evidence="1">Endomembrane system</location>
    </subcellularLocation>
</comment>
<reference evidence="6 7" key="1">
    <citation type="journal article" date="2016" name="Nat. Commun.">
        <title>Ectomycorrhizal ecology is imprinted in the genome of the dominant symbiotic fungus Cenococcum geophilum.</title>
        <authorList>
            <consortium name="DOE Joint Genome Institute"/>
            <person name="Peter M."/>
            <person name="Kohler A."/>
            <person name="Ohm R.A."/>
            <person name="Kuo A."/>
            <person name="Krutzmann J."/>
            <person name="Morin E."/>
            <person name="Arend M."/>
            <person name="Barry K.W."/>
            <person name="Binder M."/>
            <person name="Choi C."/>
            <person name="Clum A."/>
            <person name="Copeland A."/>
            <person name="Grisel N."/>
            <person name="Haridas S."/>
            <person name="Kipfer T."/>
            <person name="LaButti K."/>
            <person name="Lindquist E."/>
            <person name="Lipzen A."/>
            <person name="Maire R."/>
            <person name="Meier B."/>
            <person name="Mihaltcheva S."/>
            <person name="Molinier V."/>
            <person name="Murat C."/>
            <person name="Poggeler S."/>
            <person name="Quandt C.A."/>
            <person name="Sperisen C."/>
            <person name="Tritt A."/>
            <person name="Tisserant E."/>
            <person name="Crous P.W."/>
            <person name="Henrissat B."/>
            <person name="Nehls U."/>
            <person name="Egli S."/>
            <person name="Spatafora J.W."/>
            <person name="Grigoriev I.V."/>
            <person name="Martin F.M."/>
        </authorList>
    </citation>
    <scope>NUCLEOTIDE SEQUENCE [LARGE SCALE GENOMIC DNA]</scope>
    <source>
        <strain evidence="6 7">CBS 207.34</strain>
    </source>
</reference>
<dbReference type="EMBL" id="KV750521">
    <property type="protein sequence ID" value="OCL04389.1"/>
    <property type="molecule type" value="Genomic_DNA"/>
</dbReference>
<dbReference type="Pfam" id="PF07738">
    <property type="entry name" value="Sad1_UNC"/>
    <property type="match status" value="1"/>
</dbReference>
<evidence type="ECO:0000313" key="7">
    <source>
        <dbReference type="Proteomes" id="UP000250140"/>
    </source>
</evidence>
<dbReference type="InterPro" id="IPR012919">
    <property type="entry name" value="SUN_dom"/>
</dbReference>
<evidence type="ECO:0000313" key="6">
    <source>
        <dbReference type="EMBL" id="OCL04389.1"/>
    </source>
</evidence>
<dbReference type="GO" id="GO:0005737">
    <property type="term" value="C:cytoplasm"/>
    <property type="evidence" value="ECO:0007669"/>
    <property type="project" value="TreeGrafter"/>
</dbReference>
<feature type="domain" description="SUN" evidence="5">
    <location>
        <begin position="1"/>
        <end position="86"/>
    </location>
</feature>
<dbReference type="GO" id="GO:0012505">
    <property type="term" value="C:endomembrane system"/>
    <property type="evidence" value="ECO:0007669"/>
    <property type="project" value="UniProtKB-SubCell"/>
</dbReference>
<keyword evidence="2" id="KW-0812">Transmembrane</keyword>
<keyword evidence="3" id="KW-1133">Transmembrane helix</keyword>
<evidence type="ECO:0000259" key="5">
    <source>
        <dbReference type="PROSITE" id="PS51469"/>
    </source>
</evidence>
<dbReference type="OrthoDB" id="266334at2759"/>